<proteinExistence type="predicted"/>
<organism evidence="1 2">
    <name type="scientific">Cryomorpha ignava</name>
    <dbReference type="NCBI Taxonomy" id="101383"/>
    <lineage>
        <taxon>Bacteria</taxon>
        <taxon>Pseudomonadati</taxon>
        <taxon>Bacteroidota</taxon>
        <taxon>Flavobacteriia</taxon>
        <taxon>Flavobacteriales</taxon>
        <taxon>Cryomorphaceae</taxon>
        <taxon>Cryomorpha</taxon>
    </lineage>
</organism>
<dbReference type="RefSeq" id="WP_163283181.1">
    <property type="nucleotide sequence ID" value="NZ_JAAGVY010000003.1"/>
</dbReference>
<sequence length="375" mass="43544">MLTEKAEQIVCISILKTGQHRMELSGITNVGIIKIIAELLSVAKKKRLIFLLFILLLLKSERGNGQSYDAYHQLILAAEEFYFLQNNVDSSLFYYDRCFKSFDFIFARDAVNAFQIAYKEGRPIDEFLITAMESGVTPYVLASIPALTDFTKDSLPNLDLMRDYDLYRSRYLERINVKCLNNIYRLGIKDQITKYIEGRHETGPLFKLALVYGLPGERNCGIEDLEIHKELGGRAADFLSLRDSMSEKYGRGLRYYKLDNNSLITHIPIVIMLHDYCTYKDYENDLREAYLGGFIHPREIGCIYDNAFRGYGSKCLMVPNRGIFGLNTFVNISNTNIDEEKANQLRSKWQICSIEIDRKKKELEKLGFRFIWDYW</sequence>
<name>A0A7K3WLW2_9FLAO</name>
<dbReference type="Proteomes" id="UP000486602">
    <property type="component" value="Unassembled WGS sequence"/>
</dbReference>
<gene>
    <name evidence="1" type="ORF">G3O08_02925</name>
</gene>
<evidence type="ECO:0000313" key="2">
    <source>
        <dbReference type="Proteomes" id="UP000486602"/>
    </source>
</evidence>
<accession>A0A7K3WLW2</accession>
<dbReference type="AlphaFoldDB" id="A0A7K3WLW2"/>
<protein>
    <submittedName>
        <fullName evidence="1">Uncharacterized protein</fullName>
    </submittedName>
</protein>
<dbReference type="EMBL" id="JAAGVY010000003">
    <property type="protein sequence ID" value="NEN22454.1"/>
    <property type="molecule type" value="Genomic_DNA"/>
</dbReference>
<evidence type="ECO:0000313" key="1">
    <source>
        <dbReference type="EMBL" id="NEN22454.1"/>
    </source>
</evidence>
<comment type="caution">
    <text evidence="1">The sequence shown here is derived from an EMBL/GenBank/DDBJ whole genome shotgun (WGS) entry which is preliminary data.</text>
</comment>
<reference evidence="1 2" key="1">
    <citation type="submission" date="2020-02" db="EMBL/GenBank/DDBJ databases">
        <title>Out from the shadows clarifying the taxonomy of the family Cryomorphaceae and related taxa by utilizing the GTDB taxonomic framework.</title>
        <authorList>
            <person name="Bowman J.P."/>
        </authorList>
    </citation>
    <scope>NUCLEOTIDE SEQUENCE [LARGE SCALE GENOMIC DNA]</scope>
    <source>
        <strain evidence="1 2">QSSC 1-22</strain>
    </source>
</reference>
<keyword evidence="2" id="KW-1185">Reference proteome</keyword>